<proteinExistence type="inferred from homology"/>
<dbReference type="EMBL" id="FNOS01000006">
    <property type="protein sequence ID" value="SDY20465.1"/>
    <property type="molecule type" value="Genomic_DNA"/>
</dbReference>
<comment type="cofactor">
    <cofactor evidence="1">
        <name>FMN</name>
        <dbReference type="ChEBI" id="CHEBI:58210"/>
    </cofactor>
</comment>
<dbReference type="Proteomes" id="UP000198647">
    <property type="component" value="Unassembled WGS sequence"/>
</dbReference>
<gene>
    <name evidence="6" type="ORF">SAMN04488081_2333</name>
</gene>
<dbReference type="RefSeq" id="WP_093107889.1">
    <property type="nucleotide sequence ID" value="NZ_FNOS01000006.1"/>
</dbReference>
<evidence type="ECO:0000259" key="5">
    <source>
        <dbReference type="SMART" id="SM00903"/>
    </source>
</evidence>
<dbReference type="Pfam" id="PF01613">
    <property type="entry name" value="Flavin_Reduct"/>
    <property type="match status" value="1"/>
</dbReference>
<reference evidence="6 7" key="1">
    <citation type="submission" date="2016-10" db="EMBL/GenBank/DDBJ databases">
        <authorList>
            <person name="Varghese N."/>
            <person name="Submissions S."/>
        </authorList>
    </citation>
    <scope>NUCLEOTIDE SEQUENCE [LARGE SCALE GENOMIC DNA]</scope>
    <source>
        <strain evidence="6 7">DSM 20748</strain>
    </source>
</reference>
<protein>
    <submittedName>
        <fullName evidence="6">NADH-FMN oxidoreductase RutF, flavin reductase (DIM6/NTAB) family</fullName>
    </submittedName>
</protein>
<dbReference type="PANTHER" id="PTHR33798">
    <property type="entry name" value="FLAVOPROTEIN OXYGENASE"/>
    <property type="match status" value="1"/>
</dbReference>
<name>A0A1H3HZ17_9BACI</name>
<evidence type="ECO:0000256" key="4">
    <source>
        <dbReference type="ARBA" id="ARBA00038054"/>
    </source>
</evidence>
<feature type="domain" description="Flavin reductase like" evidence="5">
    <location>
        <begin position="19"/>
        <end position="163"/>
    </location>
</feature>
<comment type="similarity">
    <text evidence="4">Belongs to the flavoredoxin family.</text>
</comment>
<evidence type="ECO:0000256" key="2">
    <source>
        <dbReference type="ARBA" id="ARBA00022630"/>
    </source>
</evidence>
<keyword evidence="3" id="KW-0288">FMN</keyword>
<dbReference type="InterPro" id="IPR012349">
    <property type="entry name" value="Split_barrel_FMN-bd"/>
</dbReference>
<comment type="caution">
    <text evidence="6">The sequence shown here is derived from an EMBL/GenBank/DDBJ whole genome shotgun (WGS) entry which is preliminary data.</text>
</comment>
<keyword evidence="7" id="KW-1185">Reference proteome</keyword>
<sequence length="198" mass="22353">MILHKNEFNDHDMGKLVKGAIVPRPIAWVSSMDGNGRKNLAPFSFFTVASMDPLTLAISVGEREREKDTAFNIKETEEFVVNIVSESLANAMHETSRYYSAEEDEFEVAGITEAESVYVRPPRVMASPVSFECRLTQVMEIGTSNLILGEVIGYHLRDDIYMEKDKVDPHKLQAVGRMAGDYTFVRDFFPLPTDQLPE</sequence>
<evidence type="ECO:0000313" key="6">
    <source>
        <dbReference type="EMBL" id="SDY20465.1"/>
    </source>
</evidence>
<dbReference type="InterPro" id="IPR002563">
    <property type="entry name" value="Flavin_Rdtase-like_dom"/>
</dbReference>
<dbReference type="SUPFAM" id="SSF50475">
    <property type="entry name" value="FMN-binding split barrel"/>
    <property type="match status" value="1"/>
</dbReference>
<dbReference type="Gene3D" id="2.30.110.10">
    <property type="entry name" value="Electron Transport, Fmn-binding Protein, Chain A"/>
    <property type="match status" value="1"/>
</dbReference>
<evidence type="ECO:0000256" key="3">
    <source>
        <dbReference type="ARBA" id="ARBA00022643"/>
    </source>
</evidence>
<dbReference type="SMART" id="SM00903">
    <property type="entry name" value="Flavin_Reduct"/>
    <property type="match status" value="1"/>
</dbReference>
<accession>A0A1H3HZ17</accession>
<dbReference type="PANTHER" id="PTHR33798:SF5">
    <property type="entry name" value="FLAVIN REDUCTASE LIKE DOMAIN-CONTAINING PROTEIN"/>
    <property type="match status" value="1"/>
</dbReference>
<evidence type="ECO:0000313" key="7">
    <source>
        <dbReference type="Proteomes" id="UP000198647"/>
    </source>
</evidence>
<organism evidence="6 7">
    <name type="scientific">Salimicrobium album</name>
    <dbReference type="NCBI Taxonomy" id="50717"/>
    <lineage>
        <taxon>Bacteria</taxon>
        <taxon>Bacillati</taxon>
        <taxon>Bacillota</taxon>
        <taxon>Bacilli</taxon>
        <taxon>Bacillales</taxon>
        <taxon>Bacillaceae</taxon>
        <taxon>Salimicrobium</taxon>
    </lineage>
</organism>
<keyword evidence="2" id="KW-0285">Flavoprotein</keyword>
<evidence type="ECO:0000256" key="1">
    <source>
        <dbReference type="ARBA" id="ARBA00001917"/>
    </source>
</evidence>